<dbReference type="Proteomes" id="UP000036367">
    <property type="component" value="Unassembled WGS sequence"/>
</dbReference>
<proteinExistence type="predicted"/>
<feature type="transmembrane region" description="Helical" evidence="3">
    <location>
        <begin position="751"/>
        <end position="773"/>
    </location>
</feature>
<dbReference type="AlphaFoldDB" id="A0A0J1B5A3"/>
<dbReference type="InterPro" id="IPR036280">
    <property type="entry name" value="Multihaem_cyt_sf"/>
</dbReference>
<accession>A0A0J1B5A3</accession>
<sequence length="781" mass="85040">MRWKDVGWPISAGCLDVRQYAEICRRWQAGQIDFHLLSSRARCAGLAHVLWVSHFVVRGVCRRSFCDRGGGFAQVVLFRAWGFFTRFCLGLNVSRLNRGCLRVGAWAFVALATVASLAPSVEAAGTSKYAHSDSDKRFLHHIDLYDRNNRKISSDSTEPYSVEKTCGRCHDFETIAHGWHFNAFASEVERQRQKQNVAGDAGEDDTTAEPEGAAPADADGQGDSVESTTDQVTSDGRPGEPWIWTDARTGTQLPLSYRDWAGRFSPTEIGITTHEMTQQFGARIPGGGLAADWDPKAKALDAEGAEPTRWPLTGSLEIDCMACHAKSGAYDFERRRETIEAENFAWAPTAALRIGEVTGSVSRMKAGVDLEDEKVQAKLPKVAYDDRRFGVDGTVFFDLVRMPENNSCYQCHSQRTVSDAGIDARWNHDQDVHLRAGMNCVDCHRNGIDHQTVRGFEGEQHPAGISATTLSCRGCHLGVSDEHSEDGDPLSLTEVAFRAGRLGSPFPKHEGLPPVHFEKLSCTACHSGPIPGEAAAGLMTSLAHGLGEKGHRSGSELPSIQGPVFAKAAGTGLVTPHRAMWPAYWGKLVDGKVTPLPPEEVYTNTRRALRVRKDFIAELSEEGREVFDEKVAEALAAIEKTMDVGQAVYVSTGLVFVRGEEGGSLAEVEVENQDAVGMVQWPMAHNVRPAGWALGATGCLECHSDDGVVFTSTVTPKGPAPVTAEPISMASIQGLDEATRLEWNQLFGGRAMFKVLTATSLIVLLLAILGSWIPAIRSRTE</sequence>
<feature type="compositionally biased region" description="Low complexity" evidence="2">
    <location>
        <begin position="209"/>
        <end position="219"/>
    </location>
</feature>
<keyword evidence="5" id="KW-1185">Reference proteome</keyword>
<reference evidence="4" key="1">
    <citation type="submission" date="2015-05" db="EMBL/GenBank/DDBJ databases">
        <title>Permanent draft genome of Rhodopirellula islandicus K833.</title>
        <authorList>
            <person name="Kizina J."/>
            <person name="Richter M."/>
            <person name="Glockner F.O."/>
            <person name="Harder J."/>
        </authorList>
    </citation>
    <scope>NUCLEOTIDE SEQUENCE [LARGE SCALE GENOMIC DNA]</scope>
    <source>
        <strain evidence="4">K833</strain>
    </source>
</reference>
<keyword evidence="1" id="KW-0732">Signal</keyword>
<comment type="caution">
    <text evidence="4">The sequence shown here is derived from an EMBL/GenBank/DDBJ whole genome shotgun (WGS) entry which is preliminary data.</text>
</comment>
<organism evidence="4 5">
    <name type="scientific">Rhodopirellula islandica</name>
    <dbReference type="NCBI Taxonomy" id="595434"/>
    <lineage>
        <taxon>Bacteria</taxon>
        <taxon>Pseudomonadati</taxon>
        <taxon>Planctomycetota</taxon>
        <taxon>Planctomycetia</taxon>
        <taxon>Pirellulales</taxon>
        <taxon>Pirellulaceae</taxon>
        <taxon>Rhodopirellula</taxon>
    </lineage>
</organism>
<dbReference type="InterPro" id="IPR051829">
    <property type="entry name" value="Multiheme_Cytochr_ET"/>
</dbReference>
<keyword evidence="3" id="KW-1133">Transmembrane helix</keyword>
<feature type="region of interest" description="Disordered" evidence="2">
    <location>
        <begin position="190"/>
        <end position="246"/>
    </location>
</feature>
<keyword evidence="3 4" id="KW-0812">Transmembrane</keyword>
<gene>
    <name evidence="4" type="ORF">RISK_005977</name>
</gene>
<evidence type="ECO:0000256" key="1">
    <source>
        <dbReference type="ARBA" id="ARBA00022729"/>
    </source>
</evidence>
<evidence type="ECO:0000313" key="4">
    <source>
        <dbReference type="EMBL" id="KLU01793.1"/>
    </source>
</evidence>
<evidence type="ECO:0000313" key="5">
    <source>
        <dbReference type="Proteomes" id="UP000036367"/>
    </source>
</evidence>
<evidence type="ECO:0000256" key="3">
    <source>
        <dbReference type="SAM" id="Phobius"/>
    </source>
</evidence>
<name>A0A0J1B5A3_RHOIS</name>
<dbReference type="PATRIC" id="fig|595434.4.peg.5677"/>
<dbReference type="EMBL" id="LECT01000048">
    <property type="protein sequence ID" value="KLU01793.1"/>
    <property type="molecule type" value="Genomic_DNA"/>
</dbReference>
<dbReference type="STRING" id="595434.RISK_005977"/>
<evidence type="ECO:0000256" key="2">
    <source>
        <dbReference type="SAM" id="MobiDB-lite"/>
    </source>
</evidence>
<feature type="compositionally biased region" description="Polar residues" evidence="2">
    <location>
        <begin position="224"/>
        <end position="234"/>
    </location>
</feature>
<dbReference type="SUPFAM" id="SSF48695">
    <property type="entry name" value="Multiheme cytochromes"/>
    <property type="match status" value="1"/>
</dbReference>
<dbReference type="PANTHER" id="PTHR35038">
    <property type="entry name" value="DISSIMILATORY SULFITE REDUCTASE SIRA"/>
    <property type="match status" value="1"/>
</dbReference>
<protein>
    <submittedName>
        <fullName evidence="4">Transmembrane region and signal peptide protein</fullName>
    </submittedName>
</protein>
<keyword evidence="3" id="KW-0472">Membrane</keyword>